<name>A0A6J5RR96_9CAUD</name>
<accession>A0A6J5RR96</accession>
<organism evidence="1">
    <name type="scientific">uncultured Caudovirales phage</name>
    <dbReference type="NCBI Taxonomy" id="2100421"/>
    <lineage>
        <taxon>Viruses</taxon>
        <taxon>Duplodnaviria</taxon>
        <taxon>Heunggongvirae</taxon>
        <taxon>Uroviricota</taxon>
        <taxon>Caudoviricetes</taxon>
        <taxon>Peduoviridae</taxon>
        <taxon>Maltschvirus</taxon>
        <taxon>Maltschvirus maltsch</taxon>
    </lineage>
</organism>
<dbReference type="InterPro" id="IPR036465">
    <property type="entry name" value="vWFA_dom_sf"/>
</dbReference>
<protein>
    <submittedName>
        <fullName evidence="1">VWFA domain containing protein</fullName>
    </submittedName>
</protein>
<evidence type="ECO:0000313" key="1">
    <source>
        <dbReference type="EMBL" id="CAB4196826.1"/>
    </source>
</evidence>
<gene>
    <name evidence="1" type="ORF">UFOVP1290_346</name>
</gene>
<sequence length="206" mass="22423">MKENLTSINVLIDQSGSMAGLTSDTIGGYNRFLADQKTVPGEALFTLCLFSSDSRLVHDCEPLAGVPDLSDKTYRPGGGTALLDAMGTTIEEVGRKLSEMDESDRPSKVIFLIMTDGQENASSKYTAAHIKEMVSHQTEKYNWEFVFMGANIDSFTEGANLGVAVHNTMNYSATPAGTKGLYKNVSDGLRSYRTNISPRGNFFPVK</sequence>
<proteinExistence type="predicted"/>
<reference evidence="1" key="1">
    <citation type="submission" date="2020-05" db="EMBL/GenBank/DDBJ databases">
        <authorList>
            <person name="Chiriac C."/>
            <person name="Salcher M."/>
            <person name="Ghai R."/>
            <person name="Kavagutti S V."/>
        </authorList>
    </citation>
    <scope>NUCLEOTIDE SEQUENCE</scope>
</reference>
<dbReference type="SUPFAM" id="SSF53300">
    <property type="entry name" value="vWA-like"/>
    <property type="match status" value="1"/>
</dbReference>
<dbReference type="EMBL" id="LR797252">
    <property type="protein sequence ID" value="CAB4196826.1"/>
    <property type="molecule type" value="Genomic_DNA"/>
</dbReference>
<dbReference type="Gene3D" id="3.40.50.410">
    <property type="entry name" value="von Willebrand factor, type A domain"/>
    <property type="match status" value="1"/>
</dbReference>